<evidence type="ECO:0000313" key="3">
    <source>
        <dbReference type="EMBL" id="QNF34721.1"/>
    </source>
</evidence>
<evidence type="ECO:0000256" key="2">
    <source>
        <dbReference type="SAM" id="SignalP"/>
    </source>
</evidence>
<keyword evidence="4" id="KW-1185">Reference proteome</keyword>
<dbReference type="KEGG" id="aswu:HUW51_19035"/>
<dbReference type="PROSITE" id="PS51257">
    <property type="entry name" value="PROKAR_LIPOPROTEIN"/>
    <property type="match status" value="1"/>
</dbReference>
<dbReference type="GO" id="GO:0016829">
    <property type="term" value="F:lyase activity"/>
    <property type="evidence" value="ECO:0007669"/>
    <property type="project" value="UniProtKB-KW"/>
</dbReference>
<evidence type="ECO:0000256" key="1">
    <source>
        <dbReference type="SAM" id="MobiDB-lite"/>
    </source>
</evidence>
<feature type="chain" id="PRO_5028837521" evidence="2">
    <location>
        <begin position="19"/>
        <end position="424"/>
    </location>
</feature>
<name>A0A7G7GC37_9BACT</name>
<accession>A0A7G7GC37</accession>
<dbReference type="AlphaFoldDB" id="A0A7G7GC37"/>
<organism evidence="3 4">
    <name type="scientific">Adhaeribacter swui</name>
    <dbReference type="NCBI Taxonomy" id="2086471"/>
    <lineage>
        <taxon>Bacteria</taxon>
        <taxon>Pseudomonadati</taxon>
        <taxon>Bacteroidota</taxon>
        <taxon>Cytophagia</taxon>
        <taxon>Cytophagales</taxon>
        <taxon>Hymenobacteraceae</taxon>
        <taxon>Adhaeribacter</taxon>
    </lineage>
</organism>
<dbReference type="Proteomes" id="UP000515237">
    <property type="component" value="Chromosome"/>
</dbReference>
<keyword evidence="2" id="KW-0732">Signal</keyword>
<feature type="compositionally biased region" description="Low complexity" evidence="1">
    <location>
        <begin position="299"/>
        <end position="308"/>
    </location>
</feature>
<keyword evidence="3" id="KW-0456">Lyase</keyword>
<dbReference type="EMBL" id="CP055156">
    <property type="protein sequence ID" value="QNF34721.1"/>
    <property type="molecule type" value="Genomic_DNA"/>
</dbReference>
<evidence type="ECO:0000313" key="4">
    <source>
        <dbReference type="Proteomes" id="UP000515237"/>
    </source>
</evidence>
<dbReference type="InterPro" id="IPR025975">
    <property type="entry name" value="Polysacc_lyase"/>
</dbReference>
<dbReference type="Pfam" id="PF14099">
    <property type="entry name" value="Polysacc_lyase"/>
    <property type="match status" value="1"/>
</dbReference>
<reference evidence="3 4" key="1">
    <citation type="journal article" date="2018" name="Int. J. Syst. Evol. Microbiol.">
        <title>Adhaeribacter swui sp. nov., isolated from wet mud.</title>
        <authorList>
            <person name="Kim D.U."/>
            <person name="Kim K.W."/>
            <person name="Kang M.S."/>
            <person name="Kim J.Y."/>
            <person name="Jang J.H."/>
            <person name="Kim M.K."/>
        </authorList>
    </citation>
    <scope>NUCLEOTIDE SEQUENCE [LARGE SCALE GENOMIC DNA]</scope>
    <source>
        <strain evidence="3 4">KCTC 52873</strain>
    </source>
</reference>
<feature type="signal peptide" evidence="2">
    <location>
        <begin position="1"/>
        <end position="18"/>
    </location>
</feature>
<dbReference type="RefSeq" id="WP_185271216.1">
    <property type="nucleotide sequence ID" value="NZ_CP055156.1"/>
</dbReference>
<dbReference type="Gene3D" id="2.60.120.200">
    <property type="match status" value="1"/>
</dbReference>
<protein>
    <submittedName>
        <fullName evidence="3">Heparin lyase I family protein</fullName>
    </submittedName>
</protein>
<gene>
    <name evidence="3" type="ORF">HUW51_19035</name>
</gene>
<sequence>MKTKLLFSISLLSLFTVACETEEIVEPKEVARLTSGIEDLSYITSADKNRRNLVAEERIEPSLSGAFGRQIYTSYGFGATTSVSRSGSRSARLELRKEGSAVRSEIIFNKPTPSHGWYGMSLYMPSGNWQTEKDGDGWDIITQFHGTPDSGDGSRVPPISMSVIQGRLVLTVNYSSKRYNKNPDGRKRFDLGPVVKDKWVDFVYHIKYSYKSDGKLELWKNGSKVVSYTGPNTYNDAVTPYLKMGVYKRNWDYVSKRVIYVDDVRIGDGNSSYADVAPSGSGSSQPVDQPTSPSPSPTPTDNTSGTSGQQVVSFTLINADTDRDIKTISNGETLDLSNLPTRNLNIRANTNTTVGSVYFALSGAKSFTKVEGGAPYALFGDTNLNYAAWRPAVGSYTLKATPYSGTNKSGSAGTSLTVSFKVQE</sequence>
<proteinExistence type="predicted"/>
<feature type="region of interest" description="Disordered" evidence="1">
    <location>
        <begin position="272"/>
        <end position="309"/>
    </location>
</feature>